<dbReference type="PROSITE" id="PS50011">
    <property type="entry name" value="PROTEIN_KINASE_DOM"/>
    <property type="match status" value="1"/>
</dbReference>
<dbReference type="PROSITE" id="PS51671">
    <property type="entry name" value="ACT"/>
    <property type="match status" value="1"/>
</dbReference>
<dbReference type="InterPro" id="IPR008271">
    <property type="entry name" value="Ser/Thr_kinase_AS"/>
</dbReference>
<dbReference type="InterPro" id="IPR045865">
    <property type="entry name" value="ACT-like_dom_sf"/>
</dbReference>
<dbReference type="Pfam" id="PF07714">
    <property type="entry name" value="PK_Tyr_Ser-Thr"/>
    <property type="match status" value="1"/>
</dbReference>
<feature type="compositionally biased region" description="Polar residues" evidence="8">
    <location>
        <begin position="467"/>
        <end position="477"/>
    </location>
</feature>
<accession>A0A7J7IJW5</accession>
<feature type="coiled-coil region" evidence="7">
    <location>
        <begin position="523"/>
        <end position="550"/>
    </location>
</feature>
<dbReference type="CDD" id="cd13999">
    <property type="entry name" value="STKc_MAP3K-like"/>
    <property type="match status" value="1"/>
</dbReference>
<dbReference type="OrthoDB" id="4062651at2759"/>
<feature type="compositionally biased region" description="Basic and acidic residues" evidence="8">
    <location>
        <begin position="11"/>
        <end position="24"/>
    </location>
</feature>
<keyword evidence="4" id="KW-0418">Kinase</keyword>
<dbReference type="Gene3D" id="3.30.200.20">
    <property type="entry name" value="Phosphorylase Kinase, domain 1"/>
    <property type="match status" value="1"/>
</dbReference>
<evidence type="ECO:0000313" key="11">
    <source>
        <dbReference type="EMBL" id="KAF6003406.1"/>
    </source>
</evidence>
<evidence type="ECO:0000256" key="2">
    <source>
        <dbReference type="ARBA" id="ARBA00022679"/>
    </source>
</evidence>
<evidence type="ECO:0000313" key="12">
    <source>
        <dbReference type="Proteomes" id="UP000530660"/>
    </source>
</evidence>
<evidence type="ECO:0000256" key="4">
    <source>
        <dbReference type="ARBA" id="ARBA00022777"/>
    </source>
</evidence>
<dbReference type="SUPFAM" id="SSF56112">
    <property type="entry name" value="Protein kinase-like (PK-like)"/>
    <property type="match status" value="1"/>
</dbReference>
<evidence type="ECO:0000259" key="9">
    <source>
        <dbReference type="PROSITE" id="PS50011"/>
    </source>
</evidence>
<dbReference type="PROSITE" id="PS00108">
    <property type="entry name" value="PROTEIN_KINASE_ST"/>
    <property type="match status" value="1"/>
</dbReference>
<keyword evidence="12" id="KW-1185">Reference proteome</keyword>
<feature type="region of interest" description="Disordered" evidence="8">
    <location>
        <begin position="306"/>
        <end position="327"/>
    </location>
</feature>
<dbReference type="InterPro" id="IPR011009">
    <property type="entry name" value="Kinase-like_dom_sf"/>
</dbReference>
<dbReference type="InterPro" id="IPR001245">
    <property type="entry name" value="Ser-Thr/Tyr_kinase_cat_dom"/>
</dbReference>
<dbReference type="Proteomes" id="UP000530660">
    <property type="component" value="Unassembled WGS sequence"/>
</dbReference>
<evidence type="ECO:0000256" key="7">
    <source>
        <dbReference type="SAM" id="Coils"/>
    </source>
</evidence>
<dbReference type="SUPFAM" id="SSF55021">
    <property type="entry name" value="ACT-like"/>
    <property type="match status" value="1"/>
</dbReference>
<dbReference type="GO" id="GO:0005524">
    <property type="term" value="F:ATP binding"/>
    <property type="evidence" value="ECO:0007669"/>
    <property type="project" value="UniProtKB-UniRule"/>
</dbReference>
<dbReference type="Gene3D" id="2.30.29.30">
    <property type="entry name" value="Pleckstrin-homology domain (PH domain)/Phosphotyrosine-binding domain (PTB)"/>
    <property type="match status" value="1"/>
</dbReference>
<dbReference type="Gene3D" id="1.10.510.10">
    <property type="entry name" value="Transferase(Phosphotransferase) domain 1"/>
    <property type="match status" value="1"/>
</dbReference>
<dbReference type="SMART" id="SM00220">
    <property type="entry name" value="S_TKc"/>
    <property type="match status" value="1"/>
</dbReference>
<sequence>MNKGLNVPLPERGREGAVEHHDNELPSDAASGRELPQVERSNGHVRRARPGEYVLSLPAEVTLHHYQLWRQFVLSKKPCVEFAVEQKGGMKTIELTVIGRERKGLLAELSDKLKAYGFNIVAAKLFTLPSDSVMDIFRLDDSEGTLEDDARASRLYHDLVRVMIGETAPPEPVPSNQETRISKTGETPPTRPDASATTAARADVVPEAPSARVAAAAAIANAEGQRAQSIERSLSNIALSDLEQRAREVADRRYLEARRDADRDFLRHGSVLYRYSFSSGRRRREHVCVDIESRELRWSSTIASHSSNHDMQGRIGTPERSHSKPEKPIRIHSVSLETCERIVHGPFSSVFATIGADKIPDPDWLCLSLILNERTVDLAAVTEDELMAWIFGLQNLCERIRPTDRLTRHTVLVNRARMKLRAIAHEQNMTTRAFLLRYLRHYGLHLRAEDVSLEAGQFFRPRKHVETTSGASSTAPSENIAEEHDARDANTTLEIASGARTTSSVALAEPFLAERASHTNESVVELRELVRRLQRDLDVSRDRINVLKTKLRDAQKSWEIDFGEIKLREKIGSGAFSELYKAEWRASIVAAKVISVEKGAESVIQSFCDEVNVISKLRHSNILLFLGAVPRIPRLAIITEFCFGGSVFHAIRSPTWRRLQHADLVSFARDTARGMAYLHACGLIHRDLKSQNLLLDKPLSLGRPTVKVADFGLARGLSSAAAAAASSSTSSSAGVMTAETGTYRWMAPEMIRHERYTEKVDIYSFGITIWEFFSGEIPYASMTPIQAAFAVADKGARPPLRAGPEAKTSWRVPLQWAHLMEQCWKERYVERPSFQTIVQWLNAMEHADPRQSPSWMDDSSERASQRT</sequence>
<comment type="caution">
    <text evidence="11">The sequence shown here is derived from an EMBL/GenBank/DDBJ whole genome shotgun (WGS) entry which is preliminary data.</text>
</comment>
<feature type="region of interest" description="Disordered" evidence="8">
    <location>
        <begin position="166"/>
        <end position="202"/>
    </location>
</feature>
<reference evidence="11 12" key="1">
    <citation type="journal article" date="2020" name="J. Phycol.">
        <title>Comparative genome analysis reveals Cyanidiococcus gen. nov., a new extremophilic red algal genus sister to Cyanidioschyzon (Cyanidioschyzonaceae, Rhodophyta).</title>
        <authorList>
            <person name="Liu S.-L."/>
            <person name="Chiang Y.-R."/>
            <person name="Yoon H.S."/>
            <person name="Fu H.-Y."/>
        </authorList>
    </citation>
    <scope>NUCLEOTIDE SEQUENCE [LARGE SCALE GENOMIC DNA]</scope>
    <source>
        <strain evidence="11 12">THAL066</strain>
    </source>
</reference>
<dbReference type="InterPro" id="IPR051681">
    <property type="entry name" value="Ser/Thr_Kinases-Pseudokinases"/>
</dbReference>
<dbReference type="PANTHER" id="PTHR44329:SF261">
    <property type="entry name" value="ZINC FINGER CONTAINING PROTEIN KINASE-RELATED"/>
    <property type="match status" value="1"/>
</dbReference>
<evidence type="ECO:0000259" key="10">
    <source>
        <dbReference type="PROSITE" id="PS51671"/>
    </source>
</evidence>
<protein>
    <recommendedName>
        <fullName evidence="13">Protein kinase kinase kinase</fullName>
    </recommendedName>
</protein>
<feature type="binding site" evidence="6">
    <location>
        <position position="592"/>
    </location>
    <ligand>
        <name>ATP</name>
        <dbReference type="ChEBI" id="CHEBI:30616"/>
    </ligand>
</feature>
<dbReference type="InterPro" id="IPR011993">
    <property type="entry name" value="PH-like_dom_sf"/>
</dbReference>
<feature type="compositionally biased region" description="Polar residues" evidence="8">
    <location>
        <begin position="174"/>
        <end position="187"/>
    </location>
</feature>
<feature type="compositionally biased region" description="Basic and acidic residues" evidence="8">
    <location>
        <begin position="307"/>
        <end position="327"/>
    </location>
</feature>
<dbReference type="FunFam" id="3.30.200.20:FF:000180">
    <property type="entry name" value="serine/threonine-protein kinase STY46-like"/>
    <property type="match status" value="1"/>
</dbReference>
<dbReference type="GO" id="GO:0004674">
    <property type="term" value="F:protein serine/threonine kinase activity"/>
    <property type="evidence" value="ECO:0007669"/>
    <property type="project" value="UniProtKB-KW"/>
</dbReference>
<dbReference type="PANTHER" id="PTHR44329">
    <property type="entry name" value="SERINE/THREONINE-PROTEIN KINASE TNNI3K-RELATED"/>
    <property type="match status" value="1"/>
</dbReference>
<proteinExistence type="predicted"/>
<dbReference type="EMBL" id="VWRR01000007">
    <property type="protein sequence ID" value="KAF6003406.1"/>
    <property type="molecule type" value="Genomic_DNA"/>
</dbReference>
<dbReference type="InterPro" id="IPR002912">
    <property type="entry name" value="ACT_dom"/>
</dbReference>
<gene>
    <name evidence="11" type="ORF">F1559_004477</name>
</gene>
<keyword evidence="1" id="KW-0723">Serine/threonine-protein kinase</keyword>
<keyword evidence="3 6" id="KW-0547">Nucleotide-binding</keyword>
<dbReference type="PROSITE" id="PS00107">
    <property type="entry name" value="PROTEIN_KINASE_ATP"/>
    <property type="match status" value="1"/>
</dbReference>
<evidence type="ECO:0000256" key="3">
    <source>
        <dbReference type="ARBA" id="ARBA00022741"/>
    </source>
</evidence>
<feature type="region of interest" description="Disordered" evidence="8">
    <location>
        <begin position="848"/>
        <end position="867"/>
    </location>
</feature>
<feature type="region of interest" description="Disordered" evidence="8">
    <location>
        <begin position="464"/>
        <end position="486"/>
    </location>
</feature>
<feature type="domain" description="Protein kinase" evidence="9">
    <location>
        <begin position="565"/>
        <end position="841"/>
    </location>
</feature>
<evidence type="ECO:0000256" key="6">
    <source>
        <dbReference type="PROSITE-ProRule" id="PRU10141"/>
    </source>
</evidence>
<feature type="domain" description="ACT" evidence="10">
    <location>
        <begin position="94"/>
        <end position="175"/>
    </location>
</feature>
<dbReference type="InterPro" id="IPR017441">
    <property type="entry name" value="Protein_kinase_ATP_BS"/>
</dbReference>
<evidence type="ECO:0000256" key="5">
    <source>
        <dbReference type="ARBA" id="ARBA00022840"/>
    </source>
</evidence>
<evidence type="ECO:0000256" key="8">
    <source>
        <dbReference type="SAM" id="MobiDB-lite"/>
    </source>
</evidence>
<feature type="region of interest" description="Disordered" evidence="8">
    <location>
        <begin position="1"/>
        <end position="43"/>
    </location>
</feature>
<keyword evidence="7" id="KW-0175">Coiled coil</keyword>
<organism evidence="11 12">
    <name type="scientific">Cyanidiococcus yangmingshanensis</name>
    <dbReference type="NCBI Taxonomy" id="2690220"/>
    <lineage>
        <taxon>Eukaryota</taxon>
        <taxon>Rhodophyta</taxon>
        <taxon>Bangiophyceae</taxon>
        <taxon>Cyanidiales</taxon>
        <taxon>Cyanidiaceae</taxon>
        <taxon>Cyanidiococcus</taxon>
    </lineage>
</organism>
<dbReference type="InterPro" id="IPR000719">
    <property type="entry name" value="Prot_kinase_dom"/>
</dbReference>
<evidence type="ECO:0008006" key="13">
    <source>
        <dbReference type="Google" id="ProtNLM"/>
    </source>
</evidence>
<dbReference type="CDD" id="cd04873">
    <property type="entry name" value="ACT_UUR-ACR-like"/>
    <property type="match status" value="1"/>
</dbReference>
<evidence type="ECO:0000256" key="1">
    <source>
        <dbReference type="ARBA" id="ARBA00022527"/>
    </source>
</evidence>
<keyword evidence="5 6" id="KW-0067">ATP-binding</keyword>
<keyword evidence="2" id="KW-0808">Transferase</keyword>
<dbReference type="AlphaFoldDB" id="A0A7J7IJW5"/>
<name>A0A7J7IJW5_9RHOD</name>